<keyword evidence="3" id="KW-1185">Reference proteome</keyword>
<keyword evidence="1" id="KW-0812">Transmembrane</keyword>
<sequence length="142" mass="15022">MRFRPRLHQLPPRLATGAFILNSGLSKRNADKDTAAALHGMASTAYPFLGSRDPEEFVRTLSRAEIAVGAALLLPVVPSFVAGAALAAFSGGLVGMYLRIPGMREEGGLRPTEQGLPVAKDVWMLGIGAGLVLEDLLNGRRG</sequence>
<evidence type="ECO:0000313" key="3">
    <source>
        <dbReference type="Proteomes" id="UP000572680"/>
    </source>
</evidence>
<dbReference type="Proteomes" id="UP000572680">
    <property type="component" value="Unassembled WGS sequence"/>
</dbReference>
<evidence type="ECO:0000256" key="1">
    <source>
        <dbReference type="SAM" id="Phobius"/>
    </source>
</evidence>
<feature type="transmembrane region" description="Helical" evidence="1">
    <location>
        <begin position="66"/>
        <end position="98"/>
    </location>
</feature>
<comment type="caution">
    <text evidence="2">The sequence shown here is derived from an EMBL/GenBank/DDBJ whole genome shotgun (WGS) entry which is preliminary data.</text>
</comment>
<dbReference type="EMBL" id="JACJIA010000017">
    <property type="protein sequence ID" value="MBA8956725.1"/>
    <property type="molecule type" value="Genomic_DNA"/>
</dbReference>
<organism evidence="2 3">
    <name type="scientific">Actinomadura namibiensis</name>
    <dbReference type="NCBI Taxonomy" id="182080"/>
    <lineage>
        <taxon>Bacteria</taxon>
        <taxon>Bacillati</taxon>
        <taxon>Actinomycetota</taxon>
        <taxon>Actinomycetes</taxon>
        <taxon>Streptosporangiales</taxon>
        <taxon>Thermomonosporaceae</taxon>
        <taxon>Actinomadura</taxon>
    </lineage>
</organism>
<name>A0A7W3QRE9_ACTNM</name>
<evidence type="ECO:0000313" key="2">
    <source>
        <dbReference type="EMBL" id="MBA8956725.1"/>
    </source>
</evidence>
<evidence type="ECO:0008006" key="4">
    <source>
        <dbReference type="Google" id="ProtNLM"/>
    </source>
</evidence>
<reference evidence="2 3" key="1">
    <citation type="submission" date="2020-08" db="EMBL/GenBank/DDBJ databases">
        <title>Genomic Encyclopedia of Type Strains, Phase IV (KMG-IV): sequencing the most valuable type-strain genomes for metagenomic binning, comparative biology and taxonomic classification.</title>
        <authorList>
            <person name="Goeker M."/>
        </authorList>
    </citation>
    <scope>NUCLEOTIDE SEQUENCE [LARGE SCALE GENOMIC DNA]</scope>
    <source>
        <strain evidence="2 3">DSM 44197</strain>
    </source>
</reference>
<dbReference type="RefSeq" id="WP_182848609.1">
    <property type="nucleotide sequence ID" value="NZ_BAAALP010000038.1"/>
</dbReference>
<keyword evidence="1" id="KW-0472">Membrane</keyword>
<dbReference type="AlphaFoldDB" id="A0A7W3QRE9"/>
<gene>
    <name evidence="2" type="ORF">HNR61_008414</name>
</gene>
<proteinExistence type="predicted"/>
<accession>A0A7W3QRE9</accession>
<protein>
    <recommendedName>
        <fullName evidence="4">DoxX family membrane protein</fullName>
    </recommendedName>
</protein>
<keyword evidence="1" id="KW-1133">Transmembrane helix</keyword>